<sequence length="104" mass="12172">MEEEEDYDKFFERRRRSESQPSIYRSTQSNLNSGSQQTLYHSLRNTMYEDAISMETLNADDQDETSTLTTDETLLEGNYGMNGDAHSVDSIEYTNKRIKIRKKD</sequence>
<evidence type="ECO:0000313" key="2">
    <source>
        <dbReference type="EMBL" id="JAG71625.1"/>
    </source>
</evidence>
<accession>A0A0C9PLD5</accession>
<organism evidence="2">
    <name type="scientific">Fopius arisanus</name>
    <dbReference type="NCBI Taxonomy" id="64838"/>
    <lineage>
        <taxon>Eukaryota</taxon>
        <taxon>Metazoa</taxon>
        <taxon>Ecdysozoa</taxon>
        <taxon>Arthropoda</taxon>
        <taxon>Hexapoda</taxon>
        <taxon>Insecta</taxon>
        <taxon>Pterygota</taxon>
        <taxon>Neoptera</taxon>
        <taxon>Endopterygota</taxon>
        <taxon>Hymenoptera</taxon>
        <taxon>Apocrita</taxon>
        <taxon>Ichneumonoidea</taxon>
        <taxon>Braconidae</taxon>
        <taxon>Opiinae</taxon>
        <taxon>Fopius</taxon>
    </lineage>
</organism>
<reference evidence="2" key="1">
    <citation type="submission" date="2015-01" db="EMBL/GenBank/DDBJ databases">
        <title>Transcriptome Assembly of Fopius arisanus.</title>
        <authorList>
            <person name="Geib S."/>
        </authorList>
    </citation>
    <scope>NUCLEOTIDE SEQUENCE</scope>
</reference>
<dbReference type="EMBL" id="GBYB01001858">
    <property type="protein sequence ID" value="JAG71625.1"/>
    <property type="molecule type" value="Transcribed_RNA"/>
</dbReference>
<dbReference type="AlphaFoldDB" id="A0A0C9PLD5"/>
<proteinExistence type="predicted"/>
<feature type="compositionally biased region" description="Basic and acidic residues" evidence="1">
    <location>
        <begin position="8"/>
        <end position="18"/>
    </location>
</feature>
<name>A0A0C9PLD5_9HYME</name>
<gene>
    <name evidence="2" type="primary">cdh-4</name>
    <name evidence="2" type="ORF">g.23317</name>
</gene>
<protein>
    <submittedName>
        <fullName evidence="2">Cdh-4 protein</fullName>
    </submittedName>
</protein>
<feature type="region of interest" description="Disordered" evidence="1">
    <location>
        <begin position="1"/>
        <end position="36"/>
    </location>
</feature>
<feature type="compositionally biased region" description="Polar residues" evidence="1">
    <location>
        <begin position="19"/>
        <end position="36"/>
    </location>
</feature>
<evidence type="ECO:0000256" key="1">
    <source>
        <dbReference type="SAM" id="MobiDB-lite"/>
    </source>
</evidence>